<comment type="caution">
    <text evidence="2">The sequence shown here is derived from an EMBL/GenBank/DDBJ whole genome shotgun (WGS) entry which is preliminary data.</text>
</comment>
<evidence type="ECO:0008006" key="4">
    <source>
        <dbReference type="Google" id="ProtNLM"/>
    </source>
</evidence>
<dbReference type="SUPFAM" id="SSF46894">
    <property type="entry name" value="C-terminal effector domain of the bipartite response regulators"/>
    <property type="match status" value="1"/>
</dbReference>
<feature type="transmembrane region" description="Helical" evidence="1">
    <location>
        <begin position="14"/>
        <end position="36"/>
    </location>
</feature>
<dbReference type="GO" id="GO:0006355">
    <property type="term" value="P:regulation of DNA-templated transcription"/>
    <property type="evidence" value="ECO:0007669"/>
    <property type="project" value="InterPro"/>
</dbReference>
<dbReference type="InterPro" id="IPR016032">
    <property type="entry name" value="Sig_transdc_resp-reg_C-effctor"/>
</dbReference>
<reference evidence="2" key="1">
    <citation type="submission" date="2023-05" db="EMBL/GenBank/DDBJ databases">
        <authorList>
            <person name="Zhang X."/>
        </authorList>
    </citation>
    <scope>NUCLEOTIDE SEQUENCE</scope>
    <source>
        <strain evidence="2">BD1B2-1</strain>
    </source>
</reference>
<dbReference type="GO" id="GO:0003677">
    <property type="term" value="F:DNA binding"/>
    <property type="evidence" value="ECO:0007669"/>
    <property type="project" value="InterPro"/>
</dbReference>
<keyword evidence="1" id="KW-0472">Membrane</keyword>
<dbReference type="Proteomes" id="UP001232063">
    <property type="component" value="Unassembled WGS sequence"/>
</dbReference>
<evidence type="ECO:0000256" key="1">
    <source>
        <dbReference type="SAM" id="Phobius"/>
    </source>
</evidence>
<organism evidence="2 3">
    <name type="scientific">Xanthocytophaga agilis</name>
    <dbReference type="NCBI Taxonomy" id="3048010"/>
    <lineage>
        <taxon>Bacteria</taxon>
        <taxon>Pseudomonadati</taxon>
        <taxon>Bacteroidota</taxon>
        <taxon>Cytophagia</taxon>
        <taxon>Cytophagales</taxon>
        <taxon>Rhodocytophagaceae</taxon>
        <taxon>Xanthocytophaga</taxon>
    </lineage>
</organism>
<dbReference type="Gene3D" id="1.10.10.10">
    <property type="entry name" value="Winged helix-like DNA-binding domain superfamily/Winged helix DNA-binding domain"/>
    <property type="match status" value="1"/>
</dbReference>
<keyword evidence="1" id="KW-1133">Transmembrane helix</keyword>
<dbReference type="EMBL" id="JASJOU010000025">
    <property type="protein sequence ID" value="MDJ1506649.1"/>
    <property type="molecule type" value="Genomic_DNA"/>
</dbReference>
<name>A0AAE3RDH1_9BACT</name>
<keyword evidence="3" id="KW-1185">Reference proteome</keyword>
<accession>A0AAE3RDH1</accession>
<evidence type="ECO:0000313" key="2">
    <source>
        <dbReference type="EMBL" id="MDJ1506649.1"/>
    </source>
</evidence>
<dbReference type="InterPro" id="IPR036388">
    <property type="entry name" value="WH-like_DNA-bd_sf"/>
</dbReference>
<proteinExistence type="predicted"/>
<keyword evidence="1" id="KW-0812">Transmembrane</keyword>
<feature type="transmembrane region" description="Helical" evidence="1">
    <location>
        <begin position="187"/>
        <end position="210"/>
    </location>
</feature>
<dbReference type="RefSeq" id="WP_314519736.1">
    <property type="nucleotide sequence ID" value="NZ_JASJOU010000025.1"/>
</dbReference>
<dbReference type="AlphaFoldDB" id="A0AAE3RDH1"/>
<sequence length="427" mass="50267">MLKHVRESFLSKHILSASITIITLLLASDIFITYFNHQVMKENILRQNQAENVKLAVSHAIYLIHNADLALRGYAAFEDTTYLPPLRFAIEDKDSIYHTIEQPLLDQYYPLTEFVLLKDSINVYLNECQQMKSLIEEKKYIEVKKWSAQAKGYHLWLQYKRFKNHIDQFQDQVKSDARSEFDTAMQINYWIEAALLMLCVPILVLTAVFAHKQLITSHKLQQIEAQNSQLLCEQKTKLEEMVIQRTQQIQLQNHQLKEQHERIFRQKEQLAIQGEELALQFEALKQSKKEKLQAYARIIQEKTITIETIKQELEKVRKTQVWDMLTDTNFNNLLHARIHTEESWQQFKINFDAIYPNFFAKLRQQYPDVTSAEQRLAALIKLNLSSKECADTLGISIISVRKARYRLRKKLQVETSVSLEDFIQTSF</sequence>
<gene>
    <name evidence="2" type="ORF">QNI22_38770</name>
</gene>
<protein>
    <recommendedName>
        <fullName evidence="4">HTH luxR-type domain-containing protein</fullName>
    </recommendedName>
</protein>
<evidence type="ECO:0000313" key="3">
    <source>
        <dbReference type="Proteomes" id="UP001232063"/>
    </source>
</evidence>